<feature type="domain" description="3-hydroxyisobutyrate dehydrogenase-like NAD-binding" evidence="5">
    <location>
        <begin position="172"/>
        <end position="291"/>
    </location>
</feature>
<evidence type="ECO:0000259" key="4">
    <source>
        <dbReference type="Pfam" id="PF03446"/>
    </source>
</evidence>
<evidence type="ECO:0000256" key="2">
    <source>
        <dbReference type="ARBA" id="ARBA00023002"/>
    </source>
</evidence>
<evidence type="ECO:0000256" key="3">
    <source>
        <dbReference type="ARBA" id="ARBA00023027"/>
    </source>
</evidence>
<dbReference type="InterPro" id="IPR029154">
    <property type="entry name" value="HIBADH-like_NADP-bd"/>
</dbReference>
<dbReference type="SUPFAM" id="SSF51735">
    <property type="entry name" value="NAD(P)-binding Rossmann-fold domains"/>
    <property type="match status" value="1"/>
</dbReference>
<dbReference type="InterPro" id="IPR008927">
    <property type="entry name" value="6-PGluconate_DH-like_C_sf"/>
</dbReference>
<dbReference type="PIRSF" id="PIRSF000103">
    <property type="entry name" value="HIBADH"/>
    <property type="match status" value="1"/>
</dbReference>
<feature type="domain" description="6-phosphogluconate dehydrogenase NADP-binding" evidence="4">
    <location>
        <begin position="12"/>
        <end position="169"/>
    </location>
</feature>
<gene>
    <name evidence="6" type="ORF">NE663_06640</name>
</gene>
<comment type="similarity">
    <text evidence="1">Belongs to the HIBADH-related family.</text>
</comment>
<evidence type="ECO:0000259" key="5">
    <source>
        <dbReference type="Pfam" id="PF14833"/>
    </source>
</evidence>
<sequence length="297" mass="32230">MCYHRHEVMEMKIAWIGTGVMGSAMACHLQKAGHEVKAYNRTGKKAEALQAVGIRAMKTIADCVADCEVVFTMVGEPHDVEAVYYGEQGILAHAPKGAYLIDMTTSAPSLARRIAHDAHDFHVLDAPVSGGDIGAQKGTLTVMCGGDHADFVKMEPLFSCFAETITYQGEAGSGQHCKACNQIALAGCIASAAEALTYARTSGLDPKQVLAAIAKGAAGSFQLTHNGEKMLCHDYEPGFYIKHFIKDMNIAAAELKQMDLHFPILTQVQSIYETLREMGYDDAGTQAIWEYYQSKQN</sequence>
<dbReference type="PANTHER" id="PTHR43060:SF15">
    <property type="entry name" value="3-HYDROXYISOBUTYRATE DEHYDROGENASE-LIKE 1, MITOCHONDRIAL-RELATED"/>
    <property type="match status" value="1"/>
</dbReference>
<proteinExistence type="inferred from homology"/>
<dbReference type="InterPro" id="IPR006115">
    <property type="entry name" value="6PGDH_NADP-bd"/>
</dbReference>
<dbReference type="Gene3D" id="1.10.1040.10">
    <property type="entry name" value="N-(1-d-carboxylethyl)-l-norvaline Dehydrogenase, domain 2"/>
    <property type="match status" value="1"/>
</dbReference>
<keyword evidence="2" id="KW-0560">Oxidoreductase</keyword>
<dbReference type="SUPFAM" id="SSF48179">
    <property type="entry name" value="6-phosphogluconate dehydrogenase C-terminal domain-like"/>
    <property type="match status" value="1"/>
</dbReference>
<keyword evidence="3" id="KW-0520">NAD</keyword>
<comment type="caution">
    <text evidence="6">The sequence shown here is derived from an EMBL/GenBank/DDBJ whole genome shotgun (WGS) entry which is preliminary data.</text>
</comment>
<dbReference type="Pfam" id="PF14833">
    <property type="entry name" value="NAD_binding_11"/>
    <property type="match status" value="1"/>
</dbReference>
<organism evidence="6 7">
    <name type="scientific">Massilicoli timonensis</name>
    <dbReference type="NCBI Taxonomy" id="2015901"/>
    <lineage>
        <taxon>Bacteria</taxon>
        <taxon>Bacillati</taxon>
        <taxon>Bacillota</taxon>
        <taxon>Erysipelotrichia</taxon>
        <taxon>Erysipelotrichales</taxon>
        <taxon>Erysipelotrichaceae</taxon>
        <taxon>Massilicoli</taxon>
    </lineage>
</organism>
<dbReference type="Gene3D" id="3.40.50.720">
    <property type="entry name" value="NAD(P)-binding Rossmann-like Domain"/>
    <property type="match status" value="1"/>
</dbReference>
<dbReference type="Pfam" id="PF03446">
    <property type="entry name" value="NAD_binding_2"/>
    <property type="match status" value="1"/>
</dbReference>
<keyword evidence="7" id="KW-1185">Reference proteome</keyword>
<dbReference type="InterPro" id="IPR013328">
    <property type="entry name" value="6PGD_dom2"/>
</dbReference>
<dbReference type="PANTHER" id="PTHR43060">
    <property type="entry name" value="3-HYDROXYISOBUTYRATE DEHYDROGENASE-LIKE 1, MITOCHONDRIAL-RELATED"/>
    <property type="match status" value="1"/>
</dbReference>
<name>A0ABT1SL39_9FIRM</name>
<protein>
    <submittedName>
        <fullName evidence="6">NAD(P)-dependent oxidoreductase</fullName>
    </submittedName>
</protein>
<dbReference type="InterPro" id="IPR015815">
    <property type="entry name" value="HIBADH-related"/>
</dbReference>
<evidence type="ECO:0000256" key="1">
    <source>
        <dbReference type="ARBA" id="ARBA00009080"/>
    </source>
</evidence>
<dbReference type="EMBL" id="JANGCH010000008">
    <property type="protein sequence ID" value="MCQ5121933.1"/>
    <property type="molecule type" value="Genomic_DNA"/>
</dbReference>
<accession>A0ABT1SL39</accession>
<evidence type="ECO:0000313" key="6">
    <source>
        <dbReference type="EMBL" id="MCQ5121933.1"/>
    </source>
</evidence>
<dbReference type="Proteomes" id="UP001524435">
    <property type="component" value="Unassembled WGS sequence"/>
</dbReference>
<dbReference type="InterPro" id="IPR036291">
    <property type="entry name" value="NAD(P)-bd_dom_sf"/>
</dbReference>
<dbReference type="PROSITE" id="PS51257">
    <property type="entry name" value="PROKAR_LIPOPROTEIN"/>
    <property type="match status" value="1"/>
</dbReference>
<reference evidence="6 7" key="1">
    <citation type="submission" date="2022-06" db="EMBL/GenBank/DDBJ databases">
        <title>Isolation of gut microbiota from human fecal samples.</title>
        <authorList>
            <person name="Pamer E.G."/>
            <person name="Barat B."/>
            <person name="Waligurski E."/>
            <person name="Medina S."/>
            <person name="Paddock L."/>
            <person name="Mostad J."/>
        </authorList>
    </citation>
    <scope>NUCLEOTIDE SEQUENCE [LARGE SCALE GENOMIC DNA]</scope>
    <source>
        <strain evidence="6 7">DFI.6.1</strain>
    </source>
</reference>
<evidence type="ECO:0000313" key="7">
    <source>
        <dbReference type="Proteomes" id="UP001524435"/>
    </source>
</evidence>